<dbReference type="AlphaFoldDB" id="A0A6P9A654"/>
<sequence length="118" mass="13083">MCCNPLGTHKKPIVSQLKLVTPLFGLPRDLDGQWLCNNCIKSLKVSADKTDRSRFAPYGHKKKTLRFVVCISKEDGLPQRLNKWVCTNCLKRLKIDASVKPLLNEASGDGGFIQGDGV</sequence>
<keyword evidence="1" id="KW-1185">Reference proteome</keyword>
<dbReference type="KEGG" id="tpal:117652510"/>
<dbReference type="InParanoid" id="A0A6P9A654"/>
<protein>
    <submittedName>
        <fullName evidence="2">Uncharacterized protein LOC117652510</fullName>
    </submittedName>
</protein>
<accession>A0A6P9A654</accession>
<reference evidence="2" key="1">
    <citation type="submission" date="2025-08" db="UniProtKB">
        <authorList>
            <consortium name="RefSeq"/>
        </authorList>
    </citation>
    <scope>IDENTIFICATION</scope>
    <source>
        <tissue evidence="2">Total insect</tissue>
    </source>
</reference>
<dbReference type="GeneID" id="117652510"/>
<organism evidence="2">
    <name type="scientific">Thrips palmi</name>
    <name type="common">Melon thrips</name>
    <dbReference type="NCBI Taxonomy" id="161013"/>
    <lineage>
        <taxon>Eukaryota</taxon>
        <taxon>Metazoa</taxon>
        <taxon>Ecdysozoa</taxon>
        <taxon>Arthropoda</taxon>
        <taxon>Hexapoda</taxon>
        <taxon>Insecta</taxon>
        <taxon>Pterygota</taxon>
        <taxon>Neoptera</taxon>
        <taxon>Paraneoptera</taxon>
        <taxon>Thysanoptera</taxon>
        <taxon>Terebrantia</taxon>
        <taxon>Thripoidea</taxon>
        <taxon>Thripidae</taxon>
        <taxon>Thrips</taxon>
    </lineage>
</organism>
<dbReference type="Proteomes" id="UP000515158">
    <property type="component" value="Unplaced"/>
</dbReference>
<gene>
    <name evidence="2" type="primary">LOC117652510</name>
</gene>
<evidence type="ECO:0000313" key="1">
    <source>
        <dbReference type="Proteomes" id="UP000515158"/>
    </source>
</evidence>
<name>A0A6P9A654_THRPL</name>
<proteinExistence type="predicted"/>
<dbReference type="RefSeq" id="XP_034253367.1">
    <property type="nucleotide sequence ID" value="XM_034397476.1"/>
</dbReference>
<evidence type="ECO:0000313" key="2">
    <source>
        <dbReference type="RefSeq" id="XP_034253367.1"/>
    </source>
</evidence>